<organism evidence="2 3">
    <name type="scientific">Rotaria magnacalcarata</name>
    <dbReference type="NCBI Taxonomy" id="392030"/>
    <lineage>
        <taxon>Eukaryota</taxon>
        <taxon>Metazoa</taxon>
        <taxon>Spiralia</taxon>
        <taxon>Gnathifera</taxon>
        <taxon>Rotifera</taxon>
        <taxon>Eurotatoria</taxon>
        <taxon>Bdelloidea</taxon>
        <taxon>Philodinida</taxon>
        <taxon>Philodinidae</taxon>
        <taxon>Rotaria</taxon>
    </lineage>
</organism>
<sequence>MLNDLESSLAQFLNNKNNNSSSTASISRPSITDDAQNKKSLQIIRSI</sequence>
<protein>
    <submittedName>
        <fullName evidence="2">Uncharacterized protein</fullName>
    </submittedName>
</protein>
<gene>
    <name evidence="2" type="ORF">GIL414_LOCUS53332</name>
</gene>
<evidence type="ECO:0000256" key="1">
    <source>
        <dbReference type="SAM" id="MobiDB-lite"/>
    </source>
</evidence>
<reference evidence="2" key="1">
    <citation type="submission" date="2021-02" db="EMBL/GenBank/DDBJ databases">
        <authorList>
            <person name="Nowell W R."/>
        </authorList>
    </citation>
    <scope>NUCLEOTIDE SEQUENCE</scope>
</reference>
<feature type="region of interest" description="Disordered" evidence="1">
    <location>
        <begin position="13"/>
        <end position="39"/>
    </location>
</feature>
<feature type="non-terminal residue" evidence="2">
    <location>
        <position position="47"/>
    </location>
</feature>
<dbReference type="EMBL" id="CAJOBJ010184752">
    <property type="protein sequence ID" value="CAF4931533.1"/>
    <property type="molecule type" value="Genomic_DNA"/>
</dbReference>
<feature type="compositionally biased region" description="Low complexity" evidence="1">
    <location>
        <begin position="14"/>
        <end position="27"/>
    </location>
</feature>
<comment type="caution">
    <text evidence="2">The sequence shown here is derived from an EMBL/GenBank/DDBJ whole genome shotgun (WGS) entry which is preliminary data.</text>
</comment>
<feature type="non-terminal residue" evidence="2">
    <location>
        <position position="1"/>
    </location>
</feature>
<proteinExistence type="predicted"/>
<evidence type="ECO:0000313" key="2">
    <source>
        <dbReference type="EMBL" id="CAF4931533.1"/>
    </source>
</evidence>
<dbReference type="Proteomes" id="UP000681720">
    <property type="component" value="Unassembled WGS sequence"/>
</dbReference>
<name>A0A8S3D3T1_9BILA</name>
<feature type="compositionally biased region" description="Polar residues" evidence="1">
    <location>
        <begin position="28"/>
        <end position="39"/>
    </location>
</feature>
<dbReference type="AlphaFoldDB" id="A0A8S3D3T1"/>
<evidence type="ECO:0000313" key="3">
    <source>
        <dbReference type="Proteomes" id="UP000681720"/>
    </source>
</evidence>
<accession>A0A8S3D3T1</accession>